<dbReference type="Proteomes" id="UP000295195">
    <property type="component" value="Unassembled WGS sequence"/>
</dbReference>
<keyword evidence="1" id="KW-0472">Membrane</keyword>
<name>A0A4R6CQU8_9LACO</name>
<evidence type="ECO:0000256" key="1">
    <source>
        <dbReference type="SAM" id="Phobius"/>
    </source>
</evidence>
<dbReference type="AlphaFoldDB" id="A0A4R6CQU8"/>
<evidence type="ECO:0000313" key="3">
    <source>
        <dbReference type="Proteomes" id="UP000295195"/>
    </source>
</evidence>
<feature type="transmembrane region" description="Helical" evidence="1">
    <location>
        <begin position="164"/>
        <end position="183"/>
    </location>
</feature>
<accession>A0A4R6CQU8</accession>
<protein>
    <submittedName>
        <fullName evidence="2">Uncharacterized protein</fullName>
    </submittedName>
</protein>
<reference evidence="2 3" key="1">
    <citation type="submission" date="2017-06" db="EMBL/GenBank/DDBJ databases">
        <authorList>
            <person name="Swanenburg J."/>
            <person name="Kort R."/>
        </authorList>
    </citation>
    <scope>NUCLEOTIDE SEQUENCE [LARGE SCALE GENOMIC DNA]</scope>
    <source>
        <strain evidence="2 3">RL05</strain>
    </source>
</reference>
<evidence type="ECO:0000313" key="2">
    <source>
        <dbReference type="EMBL" id="TDN28780.1"/>
    </source>
</evidence>
<keyword evidence="1" id="KW-0812">Transmembrane</keyword>
<dbReference type="EMBL" id="NKLP01000260">
    <property type="protein sequence ID" value="TDN28780.1"/>
    <property type="molecule type" value="Genomic_DNA"/>
</dbReference>
<sequence>MDNFIWLADDIGQYVKDQNNSQLNNYFSEKGSNGFHILNTGFSQVWGELIRIGDVILVLMLLIGMGYMIYSNIGNSGEARRKGVGVLVSIYGFLMFIHLFVIAMASSPNLSGGRLTAFAVMLIGQFVSMSGSIILYAFGTVYLQVYTMTGQETYKRKARTAYTTMLWVIVGSGLAVLFTEVIAP</sequence>
<feature type="transmembrane region" description="Helical" evidence="1">
    <location>
        <begin position="117"/>
        <end position="143"/>
    </location>
</feature>
<comment type="caution">
    <text evidence="2">The sequence shown here is derived from an EMBL/GenBank/DDBJ whole genome shotgun (WGS) entry which is preliminary data.</text>
</comment>
<keyword evidence="1" id="KW-1133">Transmembrane helix</keyword>
<organism evidence="2 3">
    <name type="scientific">Lactobacillus crispatus</name>
    <dbReference type="NCBI Taxonomy" id="47770"/>
    <lineage>
        <taxon>Bacteria</taxon>
        <taxon>Bacillati</taxon>
        <taxon>Bacillota</taxon>
        <taxon>Bacilli</taxon>
        <taxon>Lactobacillales</taxon>
        <taxon>Lactobacillaceae</taxon>
        <taxon>Lactobacillus</taxon>
    </lineage>
</organism>
<feature type="transmembrane region" description="Helical" evidence="1">
    <location>
        <begin position="49"/>
        <end position="71"/>
    </location>
</feature>
<dbReference type="RefSeq" id="WP_133476781.1">
    <property type="nucleotide sequence ID" value="NZ_JACCPV010000154.1"/>
</dbReference>
<proteinExistence type="predicted"/>
<feature type="transmembrane region" description="Helical" evidence="1">
    <location>
        <begin position="83"/>
        <end position="105"/>
    </location>
</feature>
<gene>
    <name evidence="2" type="ORF">CEE75_12405</name>
</gene>